<dbReference type="Proteomes" id="UP000187059">
    <property type="component" value="Chromosome"/>
</dbReference>
<organism evidence="2 3">
    <name type="scientific">Salipiger abyssi</name>
    <dbReference type="NCBI Taxonomy" id="1250539"/>
    <lineage>
        <taxon>Bacteria</taxon>
        <taxon>Pseudomonadati</taxon>
        <taxon>Pseudomonadota</taxon>
        <taxon>Alphaproteobacteria</taxon>
        <taxon>Rhodobacterales</taxon>
        <taxon>Roseobacteraceae</taxon>
        <taxon>Salipiger</taxon>
    </lineage>
</organism>
<keyword evidence="3" id="KW-1185">Reference proteome</keyword>
<name>A0A1P8UPP9_9RHOB</name>
<proteinExistence type="predicted"/>
<dbReference type="KEGG" id="paby:Ga0080574_TMP1036"/>
<evidence type="ECO:0000313" key="3">
    <source>
        <dbReference type="Proteomes" id="UP000187059"/>
    </source>
</evidence>
<accession>A0A1P8UPP9</accession>
<dbReference type="AlphaFoldDB" id="A0A1P8UPP9"/>
<protein>
    <submittedName>
        <fullName evidence="2">Putative DUF1127 protein</fullName>
    </submittedName>
</protein>
<reference evidence="2 3" key="1">
    <citation type="submission" date="2016-04" db="EMBL/GenBank/DDBJ databases">
        <title>Deep-sea bacteria in the southern Pacific.</title>
        <authorList>
            <person name="Tang K."/>
        </authorList>
    </citation>
    <scope>NUCLEOTIDE SEQUENCE [LARGE SCALE GENOMIC DNA]</scope>
    <source>
        <strain evidence="2 3">JLT2014</strain>
    </source>
</reference>
<sequence>MTGRFANLAAGLREHLARRRLYKETFRELAALSNRELGDLGLNRSMIRRISWQAAYGA</sequence>
<evidence type="ECO:0000313" key="2">
    <source>
        <dbReference type="EMBL" id="APZ51370.1"/>
    </source>
</evidence>
<gene>
    <name evidence="2" type="ORF">Ga0080574_TMP1036</name>
</gene>
<dbReference type="Pfam" id="PF06568">
    <property type="entry name" value="YjiS-like"/>
    <property type="match status" value="1"/>
</dbReference>
<dbReference type="InterPro" id="IPR009506">
    <property type="entry name" value="YjiS-like"/>
</dbReference>
<evidence type="ECO:0000259" key="1">
    <source>
        <dbReference type="Pfam" id="PF06568"/>
    </source>
</evidence>
<dbReference type="EMBL" id="CP015093">
    <property type="protein sequence ID" value="APZ51370.1"/>
    <property type="molecule type" value="Genomic_DNA"/>
</dbReference>
<feature type="domain" description="YjiS-like" evidence="1">
    <location>
        <begin position="12"/>
        <end position="48"/>
    </location>
</feature>
<dbReference type="STRING" id="1250539.Ga0080574_TMP1036"/>